<evidence type="ECO:0000256" key="3">
    <source>
        <dbReference type="ARBA" id="ARBA00022449"/>
    </source>
</evidence>
<feature type="transmembrane region" description="Helical" evidence="10">
    <location>
        <begin position="243"/>
        <end position="261"/>
    </location>
</feature>
<feature type="transmembrane region" description="Helical" evidence="10">
    <location>
        <begin position="298"/>
        <end position="318"/>
    </location>
</feature>
<feature type="transmembrane region" description="Helical" evidence="10">
    <location>
        <begin position="40"/>
        <end position="58"/>
    </location>
</feature>
<keyword evidence="2" id="KW-0813">Transport</keyword>
<keyword evidence="7 10" id="KW-1133">Transmembrane helix</keyword>
<feature type="transmembrane region" description="Helical" evidence="10">
    <location>
        <begin position="354"/>
        <end position="376"/>
    </location>
</feature>
<feature type="domain" description="RCK N-terminal" evidence="11">
    <location>
        <begin position="427"/>
        <end position="544"/>
    </location>
</feature>
<keyword evidence="5 10" id="KW-0812">Transmembrane</keyword>
<evidence type="ECO:0000256" key="7">
    <source>
        <dbReference type="ARBA" id="ARBA00022989"/>
    </source>
</evidence>
<feature type="transmembrane region" description="Helical" evidence="10">
    <location>
        <begin position="324"/>
        <end position="342"/>
    </location>
</feature>
<dbReference type="PROSITE" id="PS51201">
    <property type="entry name" value="RCK_N"/>
    <property type="match status" value="1"/>
</dbReference>
<keyword evidence="3" id="KW-0050">Antiport</keyword>
<keyword evidence="8" id="KW-0406">Ion transport</keyword>
<feature type="transmembrane region" description="Helical" evidence="10">
    <location>
        <begin position="64"/>
        <end position="83"/>
    </location>
</feature>
<feature type="transmembrane region" description="Helical" evidence="10">
    <location>
        <begin position="388"/>
        <end position="409"/>
    </location>
</feature>
<dbReference type="SUPFAM" id="SSF51735">
    <property type="entry name" value="NAD(P)-binding Rossmann-fold domains"/>
    <property type="match status" value="1"/>
</dbReference>
<keyword evidence="6" id="KW-0630">Potassium</keyword>
<evidence type="ECO:0000259" key="11">
    <source>
        <dbReference type="PROSITE" id="PS51201"/>
    </source>
</evidence>
<evidence type="ECO:0000256" key="9">
    <source>
        <dbReference type="ARBA" id="ARBA00023136"/>
    </source>
</evidence>
<reference evidence="12 13" key="1">
    <citation type="submission" date="2018-04" db="EMBL/GenBank/DDBJ databases">
        <title>Genomic Encyclopedia of Type Strains, Phase III (KMG-III): the genomes of soil and plant-associated and newly described type strains.</title>
        <authorList>
            <person name="Whitman W."/>
        </authorList>
    </citation>
    <scope>NUCLEOTIDE SEQUENCE [LARGE SCALE GENOMIC DNA]</scope>
    <source>
        <strain evidence="12 13">JA192</strain>
    </source>
</reference>
<dbReference type="Proteomes" id="UP000240800">
    <property type="component" value="Unassembled WGS sequence"/>
</dbReference>
<gene>
    <name evidence="12" type="ORF">C8J29_101745</name>
</gene>
<evidence type="ECO:0000256" key="2">
    <source>
        <dbReference type="ARBA" id="ARBA00022448"/>
    </source>
</evidence>
<keyword evidence="13" id="KW-1185">Reference proteome</keyword>
<name>A0ABX5JD74_9RHOB</name>
<dbReference type="InterPro" id="IPR036291">
    <property type="entry name" value="NAD(P)-bd_dom_sf"/>
</dbReference>
<dbReference type="Gene3D" id="3.40.50.720">
    <property type="entry name" value="NAD(P)-binding Rossmann-like Domain"/>
    <property type="match status" value="1"/>
</dbReference>
<feature type="transmembrane region" description="Helical" evidence="10">
    <location>
        <begin position="213"/>
        <end position="231"/>
    </location>
</feature>
<dbReference type="Pfam" id="PF02254">
    <property type="entry name" value="TrkA_N"/>
    <property type="match status" value="1"/>
</dbReference>
<dbReference type="PANTHER" id="PTHR46157">
    <property type="entry name" value="K(+) EFFLUX ANTIPORTER 3, CHLOROPLASTIC"/>
    <property type="match status" value="1"/>
</dbReference>
<evidence type="ECO:0000313" key="13">
    <source>
        <dbReference type="Proteomes" id="UP000240800"/>
    </source>
</evidence>
<evidence type="ECO:0000256" key="6">
    <source>
        <dbReference type="ARBA" id="ARBA00022958"/>
    </source>
</evidence>
<feature type="transmembrane region" description="Helical" evidence="10">
    <location>
        <begin position="125"/>
        <end position="144"/>
    </location>
</feature>
<dbReference type="Pfam" id="PF00999">
    <property type="entry name" value="Na_H_Exchanger"/>
    <property type="match status" value="1"/>
</dbReference>
<dbReference type="EMBL" id="PZZW01000001">
    <property type="protein sequence ID" value="PTM81798.1"/>
    <property type="molecule type" value="Genomic_DNA"/>
</dbReference>
<feature type="transmembrane region" description="Helical" evidence="10">
    <location>
        <begin position="14"/>
        <end position="33"/>
    </location>
</feature>
<comment type="subcellular location">
    <subcellularLocation>
        <location evidence="1">Membrane</location>
        <topology evidence="1">Multi-pass membrane protein</topology>
    </subcellularLocation>
</comment>
<feature type="transmembrane region" description="Helical" evidence="10">
    <location>
        <begin position="156"/>
        <end position="179"/>
    </location>
</feature>
<keyword evidence="9 10" id="KW-0472">Membrane</keyword>
<accession>A0ABX5JD74</accession>
<dbReference type="InterPro" id="IPR006153">
    <property type="entry name" value="Cation/H_exchanger_TM"/>
</dbReference>
<evidence type="ECO:0000256" key="8">
    <source>
        <dbReference type="ARBA" id="ARBA00023065"/>
    </source>
</evidence>
<dbReference type="InterPro" id="IPR038770">
    <property type="entry name" value="Na+/solute_symporter_sf"/>
</dbReference>
<dbReference type="PANTHER" id="PTHR46157:SF4">
    <property type="entry name" value="K(+) EFFLUX ANTIPORTER 3, CHLOROPLASTIC"/>
    <property type="match status" value="1"/>
</dbReference>
<evidence type="ECO:0000256" key="4">
    <source>
        <dbReference type="ARBA" id="ARBA00022538"/>
    </source>
</evidence>
<protein>
    <submittedName>
        <fullName evidence="12">Kef-type potassium/proton antiporter (CPA2 family)</fullName>
    </submittedName>
</protein>
<dbReference type="InterPro" id="IPR003148">
    <property type="entry name" value="RCK_N"/>
</dbReference>
<organism evidence="12 13">
    <name type="scientific">Cereibacter johrii</name>
    <dbReference type="NCBI Taxonomy" id="445629"/>
    <lineage>
        <taxon>Bacteria</taxon>
        <taxon>Pseudomonadati</taxon>
        <taxon>Pseudomonadota</taxon>
        <taxon>Alphaproteobacteria</taxon>
        <taxon>Rhodobacterales</taxon>
        <taxon>Paracoccaceae</taxon>
        <taxon>Cereibacter</taxon>
    </lineage>
</organism>
<feature type="transmembrane region" description="Helical" evidence="10">
    <location>
        <begin position="95"/>
        <end position="119"/>
    </location>
</feature>
<sequence>MTLRQHGQRGMESLLLQASIYLGAALLIVPLAVRAGLGSVLGYLAAGIVMGPVLGLAGAETEDLRHYAEFGVVLMLFLVGLELEPAALWAMRRSLVGLGGLQIVLTSLAAALGLLWLGFPWPEAAVLGMVAALSSTAIVLQTMTERRMLRTTGGRSAFAVLLAQDIAVVPMLALVPLIALRPGAGAHGAHDATDGPAMPIIGLLQSLPGWADTLVMLGVVGFIVLGGHFLTRPVFRYVHASRLPEMGSFIALFTVMGTAFLTMVVGLSPALGAFLAGVVLANSEFRHQLEADIRPYKGILLGLFFMAVGMGIDFRLLAADPWTLAGFTLALVGLKVLVLAALAQSFGLRGRDRWLLTLGLAQAGEFGFVLVAFAAQETILPALHAQKALIVISLSMLVTPVLFLVAGWLTRLGEEAPALGADAIDEKGRVIIAGIGRFGQVVNRLVRMSGIETVVLDHDMAAVQIMRRFGVKGFFGDPTRPELLQAAGLAEATVLVVAVDDRENAIRIVRYARQVRPDLHIVSRARDRVHVYELYQAGADDIVRETFDSSIRAGRYVLENMGFSEYEAAQRSRTYYRVDRAAMRDLAELWVPGQPAHLNEAYVARARQLDDDLETAMLEEAGQIPLDPEAAE</sequence>
<evidence type="ECO:0000256" key="1">
    <source>
        <dbReference type="ARBA" id="ARBA00004141"/>
    </source>
</evidence>
<keyword evidence="4" id="KW-0633">Potassium transport</keyword>
<dbReference type="Gene3D" id="1.20.1530.20">
    <property type="match status" value="1"/>
</dbReference>
<evidence type="ECO:0000256" key="5">
    <source>
        <dbReference type="ARBA" id="ARBA00022692"/>
    </source>
</evidence>
<comment type="caution">
    <text evidence="12">The sequence shown here is derived from an EMBL/GenBank/DDBJ whole genome shotgun (WGS) entry which is preliminary data.</text>
</comment>
<evidence type="ECO:0000313" key="12">
    <source>
        <dbReference type="EMBL" id="PTM81798.1"/>
    </source>
</evidence>
<evidence type="ECO:0000256" key="10">
    <source>
        <dbReference type="SAM" id="Phobius"/>
    </source>
</evidence>
<proteinExistence type="predicted"/>